<dbReference type="GeneID" id="65130077"/>
<dbReference type="RefSeq" id="YP_010111649.1">
    <property type="nucleotide sequence ID" value="NC_055883.1"/>
</dbReference>
<dbReference type="EMBL" id="MT774390">
    <property type="protein sequence ID" value="QOR59491.1"/>
    <property type="molecule type" value="Genomic_DNA"/>
</dbReference>
<accession>A0A7M1S017</accession>
<dbReference type="KEGG" id="vg:65130077"/>
<evidence type="ECO:0000313" key="1">
    <source>
        <dbReference type="EMBL" id="QOR59491.1"/>
    </source>
</evidence>
<dbReference type="Proteomes" id="UP000593882">
    <property type="component" value="Segment"/>
</dbReference>
<proteinExistence type="predicted"/>
<reference evidence="1 2" key="1">
    <citation type="submission" date="2020-07" db="EMBL/GenBank/DDBJ databases">
        <title>Taxonomic proposal: Crassvirales, a new order of highly abundant and diverse bacterial viruses.</title>
        <authorList>
            <person name="Shkoporov A.N."/>
            <person name="Stockdale S.R."/>
            <person name="Guerin E."/>
            <person name="Ross R.P."/>
            <person name="Hill C."/>
        </authorList>
    </citation>
    <scope>NUCLEOTIDE SEQUENCE [LARGE SCALE GENOMIC DNA]</scope>
</reference>
<name>A0A7M1S017_9CAUD</name>
<sequence length="62" mass="7136">MKLVEIKLYLISYIGKLGFEDTVFIEADSISEAEKLFDENFHKRKLIGVREYGIRALKKTAG</sequence>
<keyword evidence="2" id="KW-1185">Reference proteome</keyword>
<protein>
    <submittedName>
        <fullName evidence="1">Uncharacterized protein</fullName>
    </submittedName>
</protein>
<organism evidence="1 2">
    <name type="scientific">uncultured phage cr85_1</name>
    <dbReference type="NCBI Taxonomy" id="2772074"/>
    <lineage>
        <taxon>Viruses</taxon>
        <taxon>Duplodnaviria</taxon>
        <taxon>Heunggongvirae</taxon>
        <taxon>Uroviricota</taxon>
        <taxon>Caudoviricetes</taxon>
        <taxon>Crassvirales</taxon>
        <taxon>Steigviridae</taxon>
        <taxon>Asinivirinae</taxon>
        <taxon>Kahnovirus</taxon>
        <taxon>Kahnovirus oralis</taxon>
    </lineage>
</organism>
<evidence type="ECO:0000313" key="2">
    <source>
        <dbReference type="Proteomes" id="UP000593882"/>
    </source>
</evidence>